<proteinExistence type="predicted"/>
<name>A0A2X0QTE4_9PROT</name>
<dbReference type="AlphaFoldDB" id="A0A2X0QTE4"/>
<gene>
    <name evidence="1" type="ORF">NITFAB_0467</name>
</gene>
<organism evidence="1">
    <name type="scientific">Candidatus Nitrotoga fabula</name>
    <dbReference type="NCBI Taxonomy" id="2182327"/>
    <lineage>
        <taxon>Bacteria</taxon>
        <taxon>Pseudomonadati</taxon>
        <taxon>Pseudomonadota</taxon>
        <taxon>Betaproteobacteria</taxon>
        <taxon>Nitrosomonadales</taxon>
        <taxon>Gallionellaceae</taxon>
        <taxon>Candidatus Nitrotoga</taxon>
    </lineage>
</organism>
<accession>A0A2X0QTE4</accession>
<evidence type="ECO:0000313" key="1">
    <source>
        <dbReference type="EMBL" id="SPS04878.1"/>
    </source>
</evidence>
<reference evidence="1" key="1">
    <citation type="submission" date="2018-05" db="EMBL/GenBank/DDBJ databases">
        <authorList>
            <person name="Lanie J.A."/>
            <person name="Ng W.-L."/>
            <person name="Kazmierczak K.M."/>
            <person name="Andrzejewski T.M."/>
            <person name="Davidsen T.M."/>
            <person name="Wayne K.J."/>
            <person name="Tettelin H."/>
            <person name="Glass J.I."/>
            <person name="Rusch D."/>
            <person name="Podicherti R."/>
            <person name="Tsui H.-C.T."/>
            <person name="Winkler M.E."/>
        </authorList>
    </citation>
    <scope>NUCLEOTIDE SEQUENCE</scope>
    <source>
        <strain evidence="1">KNB</strain>
    </source>
</reference>
<protein>
    <submittedName>
        <fullName evidence="1">Uncharacterized protein</fullName>
    </submittedName>
</protein>
<sequence>MRCNQLIATLNSFELLTYWQIIKDRRHPEDLIEDASPMASLMPAICYLAPT</sequence>
<dbReference type="EMBL" id="LS423452">
    <property type="protein sequence ID" value="SPS04878.1"/>
    <property type="molecule type" value="Genomic_DNA"/>
</dbReference>